<keyword evidence="2" id="KW-0732">Signal</keyword>
<gene>
    <name evidence="4" type="ORF">IV500_08805</name>
</gene>
<dbReference type="Pfam" id="PF24837">
    <property type="entry name" value="AMIN-like"/>
    <property type="match status" value="1"/>
</dbReference>
<sequence>MSRPGNRTAVAAFVVGVALSGCTPTPAPTTTPAPSATPSAPATTGAAPTPTPGPEAWSTADASLPSTGAANTGSYLTNIRVAGHPEGNFDRMALDFDGHGPELRAHYVPEVFHDASGYKVELDGGAYLHLSFGAAAHDGEGQPTIPDRPNLPVSTGLPGLLSYAETGDWEGVLSISLGQATKAGFKVGQIMRSGDTTTIYVDVRRP</sequence>
<accession>A0A931CR61</accession>
<feature type="domain" description="AMIN-like" evidence="3">
    <location>
        <begin position="75"/>
        <end position="204"/>
    </location>
</feature>
<feature type="compositionally biased region" description="Low complexity" evidence="1">
    <location>
        <begin position="32"/>
        <end position="48"/>
    </location>
</feature>
<comment type="caution">
    <text evidence="4">The sequence shown here is derived from an EMBL/GenBank/DDBJ whole genome shotgun (WGS) entry which is preliminary data.</text>
</comment>
<dbReference type="Proteomes" id="UP000655366">
    <property type="component" value="Unassembled WGS sequence"/>
</dbReference>
<dbReference type="RefSeq" id="WP_196396424.1">
    <property type="nucleotide sequence ID" value="NZ_JADNYM010000009.1"/>
</dbReference>
<evidence type="ECO:0000256" key="1">
    <source>
        <dbReference type="SAM" id="MobiDB-lite"/>
    </source>
</evidence>
<proteinExistence type="predicted"/>
<evidence type="ECO:0000256" key="2">
    <source>
        <dbReference type="SAM" id="SignalP"/>
    </source>
</evidence>
<keyword evidence="5" id="KW-1185">Reference proteome</keyword>
<dbReference type="InterPro" id="IPR056303">
    <property type="entry name" value="AMIN-like"/>
</dbReference>
<protein>
    <recommendedName>
        <fullName evidence="3">AMIN-like domain-containing protein</fullName>
    </recommendedName>
</protein>
<dbReference type="PROSITE" id="PS51257">
    <property type="entry name" value="PROKAR_LIPOPROTEIN"/>
    <property type="match status" value="1"/>
</dbReference>
<evidence type="ECO:0000313" key="4">
    <source>
        <dbReference type="EMBL" id="MBG0739486.1"/>
    </source>
</evidence>
<dbReference type="AlphaFoldDB" id="A0A931CR61"/>
<feature type="signal peptide" evidence="2">
    <location>
        <begin position="1"/>
        <end position="27"/>
    </location>
</feature>
<feature type="chain" id="PRO_5036675153" description="AMIN-like domain-containing protein" evidence="2">
    <location>
        <begin position="28"/>
        <end position="206"/>
    </location>
</feature>
<organism evidence="4 5">
    <name type="scientific">Arthrobacter terrae</name>
    <dbReference type="NCBI Taxonomy" id="2935737"/>
    <lineage>
        <taxon>Bacteria</taxon>
        <taxon>Bacillati</taxon>
        <taxon>Actinomycetota</taxon>
        <taxon>Actinomycetes</taxon>
        <taxon>Micrococcales</taxon>
        <taxon>Micrococcaceae</taxon>
        <taxon>Arthrobacter</taxon>
    </lineage>
</organism>
<evidence type="ECO:0000259" key="3">
    <source>
        <dbReference type="Pfam" id="PF24837"/>
    </source>
</evidence>
<dbReference type="EMBL" id="JADNYM010000009">
    <property type="protein sequence ID" value="MBG0739486.1"/>
    <property type="molecule type" value="Genomic_DNA"/>
</dbReference>
<name>A0A931CR61_9MICC</name>
<reference evidence="4 5" key="1">
    <citation type="submission" date="2020-11" db="EMBL/GenBank/DDBJ databases">
        <title>Arthrobacter antarcticus sp. nov., isolated from Antarctic Soil.</title>
        <authorList>
            <person name="Li J."/>
        </authorList>
    </citation>
    <scope>NUCLEOTIDE SEQUENCE [LARGE SCALE GENOMIC DNA]</scope>
    <source>
        <strain evidence="4 5">Z1-20</strain>
    </source>
</reference>
<feature type="region of interest" description="Disordered" evidence="1">
    <location>
        <begin position="25"/>
        <end position="65"/>
    </location>
</feature>
<evidence type="ECO:0000313" key="5">
    <source>
        <dbReference type="Proteomes" id="UP000655366"/>
    </source>
</evidence>